<gene>
    <name evidence="10" type="ORF">GBAR_LOCUS7430</name>
</gene>
<feature type="domain" description="Gcp-like" evidence="9">
    <location>
        <begin position="21"/>
        <end position="313"/>
    </location>
</feature>
<keyword evidence="3" id="KW-0808">Transferase</keyword>
<dbReference type="GO" id="GO:0002949">
    <property type="term" value="P:tRNA threonylcarbamoyladenosine modification"/>
    <property type="evidence" value="ECO:0007669"/>
    <property type="project" value="InterPro"/>
</dbReference>
<evidence type="ECO:0000256" key="1">
    <source>
        <dbReference type="ARBA" id="ARBA00012156"/>
    </source>
</evidence>
<keyword evidence="7" id="KW-0012">Acyltransferase</keyword>
<dbReference type="InterPro" id="IPR000905">
    <property type="entry name" value="Gcp-like_dom"/>
</dbReference>
<dbReference type="NCBIfam" id="TIGR00329">
    <property type="entry name" value="gcp_kae1"/>
    <property type="match status" value="1"/>
</dbReference>
<dbReference type="AlphaFoldDB" id="A0AA35RJ42"/>
<dbReference type="PANTHER" id="PTHR11735">
    <property type="entry name" value="TRNA N6-ADENOSINE THREONYLCARBAMOYLTRANSFERASE"/>
    <property type="match status" value="1"/>
</dbReference>
<name>A0AA35RJ42_GEOBA</name>
<proteinExistence type="inferred from homology"/>
<evidence type="ECO:0000256" key="4">
    <source>
        <dbReference type="ARBA" id="ARBA00022694"/>
    </source>
</evidence>
<evidence type="ECO:0000256" key="7">
    <source>
        <dbReference type="ARBA" id="ARBA00023315"/>
    </source>
</evidence>
<dbReference type="HAMAP" id="MF_01445">
    <property type="entry name" value="TsaD"/>
    <property type="match status" value="1"/>
</dbReference>
<evidence type="ECO:0000259" key="9">
    <source>
        <dbReference type="Pfam" id="PF00814"/>
    </source>
</evidence>
<dbReference type="EC" id="2.3.1.234" evidence="1"/>
<evidence type="ECO:0000256" key="5">
    <source>
        <dbReference type="ARBA" id="ARBA00022723"/>
    </source>
</evidence>
<dbReference type="FunFam" id="3.30.420.40:FF:000040">
    <property type="entry name" value="tRNA N6-adenosine threonylcarbamoyltransferase"/>
    <property type="match status" value="1"/>
</dbReference>
<dbReference type="FunFam" id="3.30.420.40:FF:000012">
    <property type="entry name" value="tRNA N6-adenosine threonylcarbamoyltransferase"/>
    <property type="match status" value="1"/>
</dbReference>
<evidence type="ECO:0000256" key="8">
    <source>
        <dbReference type="ARBA" id="ARBA00048117"/>
    </source>
</evidence>
<keyword evidence="2" id="KW-0963">Cytoplasm</keyword>
<evidence type="ECO:0000256" key="3">
    <source>
        <dbReference type="ARBA" id="ARBA00022679"/>
    </source>
</evidence>
<feature type="non-terminal residue" evidence="10">
    <location>
        <position position="339"/>
    </location>
</feature>
<sequence length="339" mass="36006">ILGIDTSCDETAAAVVADGREVLSNIVASQVETHQEYGGVVPELASRKHIEAINYIVSRSLAEAGVTFKDLEAIAVTNRPGLIGALLVGVAAAKSLAYCHNLPLLGINHIEGHIYAPFLRMVHDALPFPHICLTVSGGHTLLVEVHEGWQYKVLGSTQDDAAGEVYDKVAKYLGLGFPGGKVIDDLAQKGNPSAVKFPRPMRNTDDYQFSFSGIKTSVRYFVEKARRAGLLVENGQQAIEDIAASFQAAVVDVLVYKSLRAVKATGAAAITLTGGVAANSHLRASLKLAAAEIGAEVYYPPMNLCTDNGAMIAGIAYQKYQQGLRDGLSLNATPKGSIF</sequence>
<dbReference type="Gene3D" id="3.30.420.40">
    <property type="match status" value="2"/>
</dbReference>
<keyword evidence="11" id="KW-1185">Reference proteome</keyword>
<dbReference type="GO" id="GO:0061711">
    <property type="term" value="F:tRNA N(6)-L-threonylcarbamoyladenine synthase activity"/>
    <property type="evidence" value="ECO:0007669"/>
    <property type="project" value="UniProtKB-EC"/>
</dbReference>
<dbReference type="NCBIfam" id="TIGR03723">
    <property type="entry name" value="T6A_TsaD_YgjD"/>
    <property type="match status" value="1"/>
</dbReference>
<dbReference type="CDD" id="cd24133">
    <property type="entry name" value="ASKHA_NBD_TsaD_bac"/>
    <property type="match status" value="1"/>
</dbReference>
<evidence type="ECO:0000256" key="6">
    <source>
        <dbReference type="ARBA" id="ARBA00023004"/>
    </source>
</evidence>
<organism evidence="10 11">
    <name type="scientific">Geodia barretti</name>
    <name type="common">Barrett's horny sponge</name>
    <dbReference type="NCBI Taxonomy" id="519541"/>
    <lineage>
        <taxon>Eukaryota</taxon>
        <taxon>Metazoa</taxon>
        <taxon>Porifera</taxon>
        <taxon>Demospongiae</taxon>
        <taxon>Heteroscleromorpha</taxon>
        <taxon>Tetractinellida</taxon>
        <taxon>Astrophorina</taxon>
        <taxon>Geodiidae</taxon>
        <taxon>Geodia</taxon>
    </lineage>
</organism>
<dbReference type="EMBL" id="CASHTH010001108">
    <property type="protein sequence ID" value="CAI8011536.1"/>
    <property type="molecule type" value="Genomic_DNA"/>
</dbReference>
<dbReference type="InterPro" id="IPR043129">
    <property type="entry name" value="ATPase_NBD"/>
</dbReference>
<keyword evidence="6" id="KW-0408">Iron</keyword>
<keyword evidence="5" id="KW-0479">Metal-binding</keyword>
<dbReference type="InterPro" id="IPR017860">
    <property type="entry name" value="Peptidase_M22_CS"/>
</dbReference>
<dbReference type="InterPro" id="IPR022450">
    <property type="entry name" value="TsaD"/>
</dbReference>
<evidence type="ECO:0000313" key="10">
    <source>
        <dbReference type="EMBL" id="CAI8011536.1"/>
    </source>
</evidence>
<dbReference type="PROSITE" id="PS01016">
    <property type="entry name" value="GLYCOPROTEASE"/>
    <property type="match status" value="1"/>
</dbReference>
<reference evidence="10" key="1">
    <citation type="submission" date="2023-03" db="EMBL/GenBank/DDBJ databases">
        <authorList>
            <person name="Steffen K."/>
            <person name="Cardenas P."/>
        </authorList>
    </citation>
    <scope>NUCLEOTIDE SEQUENCE</scope>
</reference>
<protein>
    <recommendedName>
        <fullName evidence="1">N(6)-L-threonylcarbamoyladenine synthase</fullName>
        <ecNumber evidence="1">2.3.1.234</ecNumber>
    </recommendedName>
</protein>
<dbReference type="InterPro" id="IPR017861">
    <property type="entry name" value="KAE1/TsaD"/>
</dbReference>
<keyword evidence="4" id="KW-0819">tRNA processing</keyword>
<dbReference type="PRINTS" id="PR00789">
    <property type="entry name" value="OSIALOPTASE"/>
</dbReference>
<comment type="caution">
    <text evidence="10">The sequence shown here is derived from an EMBL/GenBank/DDBJ whole genome shotgun (WGS) entry which is preliminary data.</text>
</comment>
<dbReference type="Proteomes" id="UP001174909">
    <property type="component" value="Unassembled WGS sequence"/>
</dbReference>
<evidence type="ECO:0000256" key="2">
    <source>
        <dbReference type="ARBA" id="ARBA00022490"/>
    </source>
</evidence>
<dbReference type="SUPFAM" id="SSF53067">
    <property type="entry name" value="Actin-like ATPase domain"/>
    <property type="match status" value="2"/>
</dbReference>
<accession>A0AA35RJ42</accession>
<evidence type="ECO:0000313" key="11">
    <source>
        <dbReference type="Proteomes" id="UP001174909"/>
    </source>
</evidence>
<dbReference type="PANTHER" id="PTHR11735:SF6">
    <property type="entry name" value="TRNA N6-ADENOSINE THREONYLCARBAMOYLTRANSFERASE, MITOCHONDRIAL"/>
    <property type="match status" value="1"/>
</dbReference>
<comment type="catalytic activity">
    <reaction evidence="8">
        <text>L-threonylcarbamoyladenylate + adenosine(37) in tRNA = N(6)-L-threonylcarbamoyladenosine(37) in tRNA + AMP + H(+)</text>
        <dbReference type="Rhea" id="RHEA:37059"/>
        <dbReference type="Rhea" id="RHEA-COMP:10162"/>
        <dbReference type="Rhea" id="RHEA-COMP:10163"/>
        <dbReference type="ChEBI" id="CHEBI:15378"/>
        <dbReference type="ChEBI" id="CHEBI:73682"/>
        <dbReference type="ChEBI" id="CHEBI:74411"/>
        <dbReference type="ChEBI" id="CHEBI:74418"/>
        <dbReference type="ChEBI" id="CHEBI:456215"/>
        <dbReference type="EC" id="2.3.1.234"/>
    </reaction>
</comment>
<dbReference type="GO" id="GO:0046872">
    <property type="term" value="F:metal ion binding"/>
    <property type="evidence" value="ECO:0007669"/>
    <property type="project" value="UniProtKB-KW"/>
</dbReference>
<dbReference type="Pfam" id="PF00814">
    <property type="entry name" value="TsaD"/>
    <property type="match status" value="1"/>
</dbReference>